<dbReference type="Proteomes" id="UP001235840">
    <property type="component" value="Unassembled WGS sequence"/>
</dbReference>
<evidence type="ECO:0000313" key="1">
    <source>
        <dbReference type="EMBL" id="MDQ0166102.1"/>
    </source>
</evidence>
<keyword evidence="2" id="KW-1185">Reference proteome</keyword>
<evidence type="ECO:0000313" key="2">
    <source>
        <dbReference type="Proteomes" id="UP001235840"/>
    </source>
</evidence>
<reference evidence="1 2" key="1">
    <citation type="submission" date="2023-07" db="EMBL/GenBank/DDBJ databases">
        <title>Genomic Encyclopedia of Type Strains, Phase IV (KMG-IV): sequencing the most valuable type-strain genomes for metagenomic binning, comparative biology and taxonomic classification.</title>
        <authorList>
            <person name="Goeker M."/>
        </authorList>
    </citation>
    <scope>NUCLEOTIDE SEQUENCE [LARGE SCALE GENOMIC DNA]</scope>
    <source>
        <strain evidence="1 2">DSM 12751</strain>
    </source>
</reference>
<gene>
    <name evidence="1" type="ORF">J2S11_002003</name>
</gene>
<dbReference type="EMBL" id="JAUSTY010000007">
    <property type="protein sequence ID" value="MDQ0166102.1"/>
    <property type="molecule type" value="Genomic_DNA"/>
</dbReference>
<dbReference type="RefSeq" id="WP_307394063.1">
    <property type="nucleotide sequence ID" value="NZ_BAAADK010000048.1"/>
</dbReference>
<dbReference type="Gene3D" id="3.40.630.30">
    <property type="match status" value="1"/>
</dbReference>
<accession>A0ABT9VYN1</accession>
<sequence>MCKLKEMDDQDFEWFIEQAVHNFAQDKVENGSWDKETAIDQSRQAFSSLLPQISF</sequence>
<protein>
    <submittedName>
        <fullName evidence="1">Uncharacterized protein</fullName>
    </submittedName>
</protein>
<organism evidence="1 2">
    <name type="scientific">Caldalkalibacillus horti</name>
    <dbReference type="NCBI Taxonomy" id="77523"/>
    <lineage>
        <taxon>Bacteria</taxon>
        <taxon>Bacillati</taxon>
        <taxon>Bacillota</taxon>
        <taxon>Bacilli</taxon>
        <taxon>Bacillales</taxon>
        <taxon>Bacillaceae</taxon>
        <taxon>Caldalkalibacillus</taxon>
    </lineage>
</organism>
<name>A0ABT9VYN1_9BACI</name>
<comment type="caution">
    <text evidence="1">The sequence shown here is derived from an EMBL/GenBank/DDBJ whole genome shotgun (WGS) entry which is preliminary data.</text>
</comment>
<proteinExistence type="predicted"/>